<protein>
    <submittedName>
        <fullName evidence="1">Uncharacterized protein</fullName>
    </submittedName>
</protein>
<gene>
    <name evidence="1" type="ORF">HHI36_002044</name>
</gene>
<accession>A0ABD2PA35</accession>
<name>A0ABD2PA35_9CUCU</name>
<organism evidence="1 2">
    <name type="scientific">Cryptolaemus montrouzieri</name>
    <dbReference type="NCBI Taxonomy" id="559131"/>
    <lineage>
        <taxon>Eukaryota</taxon>
        <taxon>Metazoa</taxon>
        <taxon>Ecdysozoa</taxon>
        <taxon>Arthropoda</taxon>
        <taxon>Hexapoda</taxon>
        <taxon>Insecta</taxon>
        <taxon>Pterygota</taxon>
        <taxon>Neoptera</taxon>
        <taxon>Endopterygota</taxon>
        <taxon>Coleoptera</taxon>
        <taxon>Polyphaga</taxon>
        <taxon>Cucujiformia</taxon>
        <taxon>Coccinelloidea</taxon>
        <taxon>Coccinellidae</taxon>
        <taxon>Scymninae</taxon>
        <taxon>Scymnini</taxon>
        <taxon>Cryptolaemus</taxon>
    </lineage>
</organism>
<dbReference type="AlphaFoldDB" id="A0ABD2PA35"/>
<evidence type="ECO:0000313" key="2">
    <source>
        <dbReference type="Proteomes" id="UP001516400"/>
    </source>
</evidence>
<evidence type="ECO:0000313" key="1">
    <source>
        <dbReference type="EMBL" id="KAL3287577.1"/>
    </source>
</evidence>
<sequence>MNSIAAEKKIQSTAKNNEVAFDKCVSKLPVSFVGGGTYAEAASRRQTENITPNYGSIKTSKTVSTEGNQANQSFSNWLFTTKERNPPNLTVTRHGQEEANEIVKQPYNKLFSKRNHNRKTAIYGVRKGVNDLKHICRL</sequence>
<comment type="caution">
    <text evidence="1">The sequence shown here is derived from an EMBL/GenBank/DDBJ whole genome shotgun (WGS) entry which is preliminary data.</text>
</comment>
<reference evidence="1 2" key="1">
    <citation type="journal article" date="2021" name="BMC Biol.">
        <title>Horizontally acquired antibacterial genes associated with adaptive radiation of ladybird beetles.</title>
        <authorList>
            <person name="Li H.S."/>
            <person name="Tang X.F."/>
            <person name="Huang Y.H."/>
            <person name="Xu Z.Y."/>
            <person name="Chen M.L."/>
            <person name="Du X.Y."/>
            <person name="Qiu B.Y."/>
            <person name="Chen P.T."/>
            <person name="Zhang W."/>
            <person name="Slipinski A."/>
            <person name="Escalona H.E."/>
            <person name="Waterhouse R.M."/>
            <person name="Zwick A."/>
            <person name="Pang H."/>
        </authorList>
    </citation>
    <scope>NUCLEOTIDE SEQUENCE [LARGE SCALE GENOMIC DNA]</scope>
    <source>
        <strain evidence="1">SYSU2018</strain>
    </source>
</reference>
<proteinExistence type="predicted"/>
<dbReference type="EMBL" id="JABFTP020000185">
    <property type="protein sequence ID" value="KAL3287577.1"/>
    <property type="molecule type" value="Genomic_DNA"/>
</dbReference>
<dbReference type="Proteomes" id="UP001516400">
    <property type="component" value="Unassembled WGS sequence"/>
</dbReference>
<keyword evidence="2" id="KW-1185">Reference proteome</keyword>